<organism evidence="2 3">
    <name type="scientific">Bacillus thuringiensis</name>
    <dbReference type="NCBI Taxonomy" id="1428"/>
    <lineage>
        <taxon>Bacteria</taxon>
        <taxon>Bacillati</taxon>
        <taxon>Bacillota</taxon>
        <taxon>Bacilli</taxon>
        <taxon>Bacillales</taxon>
        <taxon>Bacillaceae</taxon>
        <taxon>Bacillus</taxon>
        <taxon>Bacillus cereus group</taxon>
    </lineage>
</organism>
<dbReference type="InterPro" id="IPR002508">
    <property type="entry name" value="MurNAc-LAA_cat"/>
</dbReference>
<dbReference type="SMART" id="SM00646">
    <property type="entry name" value="Ami_3"/>
    <property type="match status" value="1"/>
</dbReference>
<accession>A0A9X6VF11</accession>
<dbReference type="AlphaFoldDB" id="A0A9X6VF11"/>
<comment type="caution">
    <text evidence="2">The sequence shown here is derived from an EMBL/GenBank/DDBJ whole genome shotgun (WGS) entry which is preliminary data.</text>
</comment>
<proteinExistence type="predicted"/>
<feature type="compositionally biased region" description="Polar residues" evidence="1">
    <location>
        <begin position="7"/>
        <end position="16"/>
    </location>
</feature>
<reference evidence="2 3" key="1">
    <citation type="submission" date="2017-09" db="EMBL/GenBank/DDBJ databases">
        <title>Large-scale bioinformatics analysis of Bacillus genomes uncovers conserved roles of natural products in bacterial physiology.</title>
        <authorList>
            <consortium name="Agbiome Team Llc"/>
            <person name="Bleich R.M."/>
            <person name="Kirk G.J."/>
            <person name="Santa Maria K.C."/>
            <person name="Allen S.E."/>
            <person name="Farag S."/>
            <person name="Shank E.A."/>
            <person name="Bowers A."/>
        </authorList>
    </citation>
    <scope>NUCLEOTIDE SEQUENCE [LARGE SCALE GENOMIC DNA]</scope>
    <source>
        <strain evidence="2 3">AFS015413</strain>
    </source>
</reference>
<gene>
    <name evidence="2" type="ORF">CN398_02910</name>
</gene>
<dbReference type="InterPro" id="IPR050695">
    <property type="entry name" value="N-acetylmuramoyl_amidase_3"/>
</dbReference>
<evidence type="ECO:0000313" key="3">
    <source>
        <dbReference type="Proteomes" id="UP000220397"/>
    </source>
</evidence>
<dbReference type="Pfam" id="PF01520">
    <property type="entry name" value="Amidase_3"/>
    <property type="match status" value="1"/>
</dbReference>
<name>A0A9X6VF11_BACTU</name>
<dbReference type="Gene3D" id="3.40.630.40">
    <property type="entry name" value="Zn-dependent exopeptidases"/>
    <property type="match status" value="1"/>
</dbReference>
<dbReference type="GO" id="GO:0008745">
    <property type="term" value="F:N-acetylmuramoyl-L-alanine amidase activity"/>
    <property type="evidence" value="ECO:0007669"/>
    <property type="project" value="InterPro"/>
</dbReference>
<dbReference type="PANTHER" id="PTHR30404:SF8">
    <property type="entry name" value="AUTOLYSIN PH-RELATED"/>
    <property type="match status" value="1"/>
</dbReference>
<sequence length="261" mass="28959">MKVSSHGGHNSIVQGANSGGRKEHLMDREVHRVFVSKLQALGHDVKDDTDEVGTTASMIVNNQVRNINSRKNDVGFSWHLNASNGQGHGVEVLCYSDKEASTAARISAEIAKRTGWRDRGAKIRPDLGVIRSTNCPVFLVECGFIDNESDMAKWNSDAIADAVIYAYFGQSSQKTPSKEISPQSPQTSEGKWTLKTGGVGIGEAQEIMNKLSEFNTKGSLVYEGDGIFYVTSEPVEDRNKLGALYWYLKDYRKWYVELYQV</sequence>
<evidence type="ECO:0000256" key="1">
    <source>
        <dbReference type="SAM" id="MobiDB-lite"/>
    </source>
</evidence>
<dbReference type="SUPFAM" id="SSF53187">
    <property type="entry name" value="Zn-dependent exopeptidases"/>
    <property type="match status" value="1"/>
</dbReference>
<dbReference type="RefSeq" id="WP_062804366.1">
    <property type="nucleotide sequence ID" value="NZ_CP014847.1"/>
</dbReference>
<dbReference type="Gene3D" id="3.30.70.2030">
    <property type="match status" value="1"/>
</dbReference>
<dbReference type="GO" id="GO:0009253">
    <property type="term" value="P:peptidoglycan catabolic process"/>
    <property type="evidence" value="ECO:0007669"/>
    <property type="project" value="InterPro"/>
</dbReference>
<dbReference type="CDD" id="cd02696">
    <property type="entry name" value="MurNAc-LAA"/>
    <property type="match status" value="1"/>
</dbReference>
<feature type="region of interest" description="Disordered" evidence="1">
    <location>
        <begin position="1"/>
        <end position="23"/>
    </location>
</feature>
<dbReference type="EMBL" id="NTUS01000009">
    <property type="protein sequence ID" value="PFB09773.1"/>
    <property type="molecule type" value="Genomic_DNA"/>
</dbReference>
<dbReference type="PANTHER" id="PTHR30404">
    <property type="entry name" value="N-ACETYLMURAMOYL-L-ALANINE AMIDASE"/>
    <property type="match status" value="1"/>
</dbReference>
<evidence type="ECO:0000313" key="2">
    <source>
        <dbReference type="EMBL" id="PFB09773.1"/>
    </source>
</evidence>
<dbReference type="GO" id="GO:0030288">
    <property type="term" value="C:outer membrane-bounded periplasmic space"/>
    <property type="evidence" value="ECO:0007669"/>
    <property type="project" value="TreeGrafter"/>
</dbReference>
<dbReference type="Proteomes" id="UP000220397">
    <property type="component" value="Unassembled WGS sequence"/>
</dbReference>
<protein>
    <submittedName>
        <fullName evidence="2">N-acetylmuramoyl-L-alanine amidase</fullName>
    </submittedName>
</protein>